<sequence>MVSRSSSVQKVCALDALQTRIRLNKEAELDASRKRAGYYLAVAGDRFTRAASEERTGFEVPYLLSELISKAPGKHHNVVAVF</sequence>
<comment type="caution">
    <text evidence="1">The sequence shown here is derived from an EMBL/GenBank/DDBJ whole genome shotgun (WGS) entry which is preliminary data.</text>
</comment>
<accession>A0AAW2H402</accession>
<organism evidence="1 2">
    <name type="scientific">Cardiocondyla obscurior</name>
    <dbReference type="NCBI Taxonomy" id="286306"/>
    <lineage>
        <taxon>Eukaryota</taxon>
        <taxon>Metazoa</taxon>
        <taxon>Ecdysozoa</taxon>
        <taxon>Arthropoda</taxon>
        <taxon>Hexapoda</taxon>
        <taxon>Insecta</taxon>
        <taxon>Pterygota</taxon>
        <taxon>Neoptera</taxon>
        <taxon>Endopterygota</taxon>
        <taxon>Hymenoptera</taxon>
        <taxon>Apocrita</taxon>
        <taxon>Aculeata</taxon>
        <taxon>Formicoidea</taxon>
        <taxon>Formicidae</taxon>
        <taxon>Myrmicinae</taxon>
        <taxon>Cardiocondyla</taxon>
    </lineage>
</organism>
<gene>
    <name evidence="1" type="ORF">PUN28_001234</name>
</gene>
<dbReference type="EMBL" id="JADYXP020000001">
    <property type="protein sequence ID" value="KAL0134284.1"/>
    <property type="molecule type" value="Genomic_DNA"/>
</dbReference>
<dbReference type="AlphaFoldDB" id="A0AAW2H402"/>
<name>A0AAW2H402_9HYME</name>
<reference evidence="1 2" key="1">
    <citation type="submission" date="2023-03" db="EMBL/GenBank/DDBJ databases">
        <title>High recombination rates correlate with genetic variation in Cardiocondyla obscurior ants.</title>
        <authorList>
            <person name="Errbii M."/>
        </authorList>
    </citation>
    <scope>NUCLEOTIDE SEQUENCE [LARGE SCALE GENOMIC DNA]</scope>
    <source>
        <strain evidence="1">Alpha-2009</strain>
        <tissue evidence="1">Whole body</tissue>
    </source>
</reference>
<evidence type="ECO:0000313" key="2">
    <source>
        <dbReference type="Proteomes" id="UP001430953"/>
    </source>
</evidence>
<protein>
    <submittedName>
        <fullName evidence="1">Uncharacterized protein</fullName>
    </submittedName>
</protein>
<keyword evidence="2" id="KW-1185">Reference proteome</keyword>
<evidence type="ECO:0000313" key="1">
    <source>
        <dbReference type="EMBL" id="KAL0134284.1"/>
    </source>
</evidence>
<dbReference type="Proteomes" id="UP001430953">
    <property type="component" value="Unassembled WGS sequence"/>
</dbReference>
<proteinExistence type="predicted"/>